<evidence type="ECO:0000313" key="2">
    <source>
        <dbReference type="Proteomes" id="UP000281474"/>
    </source>
</evidence>
<dbReference type="RefSeq" id="WP_121838251.1">
    <property type="nucleotide sequence ID" value="NZ_ML014764.1"/>
</dbReference>
<dbReference type="Proteomes" id="UP000281474">
    <property type="component" value="Unassembled WGS sequence"/>
</dbReference>
<reference evidence="1 2" key="1">
    <citation type="submission" date="2018-09" db="EMBL/GenBank/DDBJ databases">
        <title>Phylogeny of the Shewanellaceae, and recommendation for two new genera, Pseudoshewanella and Parashewanella.</title>
        <authorList>
            <person name="Wang G."/>
        </authorList>
    </citation>
    <scope>NUCLEOTIDE SEQUENCE [LARGE SCALE GENOMIC DNA]</scope>
    <source>
        <strain evidence="1 2">C51</strain>
    </source>
</reference>
<dbReference type="InterPro" id="IPR013398">
    <property type="entry name" value="CRISPR-assoc_prot_Csy2"/>
</dbReference>
<organism evidence="1 2">
    <name type="scientific">Parashewanella curva</name>
    <dbReference type="NCBI Taxonomy" id="2338552"/>
    <lineage>
        <taxon>Bacteria</taxon>
        <taxon>Pseudomonadati</taxon>
        <taxon>Pseudomonadota</taxon>
        <taxon>Gammaproteobacteria</taxon>
        <taxon>Alteromonadales</taxon>
        <taxon>Shewanellaceae</taxon>
        <taxon>Parashewanella</taxon>
    </lineage>
</organism>
<keyword evidence="2" id="KW-1185">Reference proteome</keyword>
<evidence type="ECO:0000313" key="1">
    <source>
        <dbReference type="EMBL" id="RLV60491.1"/>
    </source>
</evidence>
<protein>
    <submittedName>
        <fullName evidence="1">Uncharacterized protein</fullName>
    </submittedName>
</protein>
<name>A0A3L8PYR8_9GAMM</name>
<dbReference type="AlphaFoldDB" id="A0A3L8PYR8"/>
<gene>
    <name evidence="1" type="ORF">D5018_06780</name>
</gene>
<comment type="caution">
    <text evidence="1">The sequence shown here is derived from an EMBL/GenBank/DDBJ whole genome shotgun (WGS) entry which is preliminary data.</text>
</comment>
<accession>A0A3L8PYR8</accession>
<dbReference type="EMBL" id="QZEI01000015">
    <property type="protein sequence ID" value="RLV60491.1"/>
    <property type="molecule type" value="Genomic_DNA"/>
</dbReference>
<dbReference type="Pfam" id="PF09614">
    <property type="entry name" value="Cas_Csy2"/>
    <property type="match status" value="1"/>
</dbReference>
<dbReference type="OrthoDB" id="6093293at2"/>
<proteinExistence type="predicted"/>
<sequence>MDNLKELLNIEKVSLRNSKIRDRLKPSNLPIDASGYEAQMFLILINLGYSKSEHIDLLDLHSAKQFLNDKKYFGVTLSESSWIHTHNSKYPDIRVREQVIRARILNKGINGVCSEGCTDSTSYGYSHNGGRVTRSFPLITEFCWNGKVTCLAELIANCEAIWIGQFLDLGFSLQYIGIVVKILKSSLATHLPSQVHNTIQLRFPYKDDYLTITPVVNHKVLSELQKAFANDNLRYRWIFYPQKGYTNTGSLLTALGGRINVLRYYPNTMHHHRELEKYVNQLADESLFYNKSLGFTRFKKALYEITFSGRYPTLRAQRLARIDAIKVIRRVIYLWLFRVLRYKKYANLDEEKLREGSLIKELVEYGNADVPSLAVKLRAKLNLQLSENDATQKFAYHPKLLELLKRQIKYVLQHKDAYEEHLQSNFTYLHVKNITAEDINTMSNKYLWGMPSIIALAGFSHEFELNLRRSGIYLKVKGVSIFVHSYQVKCNSSLPEFDRINGKAGQYTPSRPALIDLPKSKMKFDLVFRVAGLNNLQANISLEVLANSFPERIMGGEIFLSQKKIKKQFYLTSNIQELFSSLRFISHEGCWLCPTDHRIRCISDLSSLLKRDKELKPVHIGYAYLEQPKSREGAISSRHCFGEPILGIAKCVHPIDANKKGLKFFFDNAFWAPRISEFSILMTK</sequence>